<organism evidence="1 2">
    <name type="scientific">Candidatus Ornithospirochaeta stercoripullorum</name>
    <dbReference type="NCBI Taxonomy" id="2840899"/>
    <lineage>
        <taxon>Bacteria</taxon>
        <taxon>Pseudomonadati</taxon>
        <taxon>Spirochaetota</taxon>
        <taxon>Spirochaetia</taxon>
        <taxon>Spirochaetales</taxon>
        <taxon>Spirochaetaceae</taxon>
        <taxon>Spirochaetaceae incertae sedis</taxon>
        <taxon>Candidatus Ornithospirochaeta</taxon>
    </lineage>
</organism>
<accession>A0A9D9H5F4</accession>
<evidence type="ECO:0008006" key="3">
    <source>
        <dbReference type="Google" id="ProtNLM"/>
    </source>
</evidence>
<proteinExistence type="predicted"/>
<gene>
    <name evidence="1" type="ORF">IAA97_06180</name>
</gene>
<evidence type="ECO:0000313" key="2">
    <source>
        <dbReference type="Proteomes" id="UP000823615"/>
    </source>
</evidence>
<reference evidence="1" key="1">
    <citation type="submission" date="2020-10" db="EMBL/GenBank/DDBJ databases">
        <authorList>
            <person name="Gilroy R."/>
        </authorList>
    </citation>
    <scope>NUCLEOTIDE SEQUENCE</scope>
    <source>
        <strain evidence="1">7293</strain>
    </source>
</reference>
<dbReference type="AlphaFoldDB" id="A0A9D9H5F4"/>
<dbReference type="EMBL" id="JADIMT010000070">
    <property type="protein sequence ID" value="MBO8436549.1"/>
    <property type="molecule type" value="Genomic_DNA"/>
</dbReference>
<reference evidence="1" key="2">
    <citation type="journal article" date="2021" name="PeerJ">
        <title>Extensive microbial diversity within the chicken gut microbiome revealed by metagenomics and culture.</title>
        <authorList>
            <person name="Gilroy R."/>
            <person name="Ravi A."/>
            <person name="Getino M."/>
            <person name="Pursley I."/>
            <person name="Horton D.L."/>
            <person name="Alikhan N.F."/>
            <person name="Baker D."/>
            <person name="Gharbi K."/>
            <person name="Hall N."/>
            <person name="Watson M."/>
            <person name="Adriaenssens E.M."/>
            <person name="Foster-Nyarko E."/>
            <person name="Jarju S."/>
            <person name="Secka A."/>
            <person name="Antonio M."/>
            <person name="Oren A."/>
            <person name="Chaudhuri R.R."/>
            <person name="La Ragione R."/>
            <person name="Hildebrand F."/>
            <person name="Pallen M.J."/>
        </authorList>
    </citation>
    <scope>NUCLEOTIDE SEQUENCE</scope>
    <source>
        <strain evidence="1">7293</strain>
    </source>
</reference>
<dbReference type="Proteomes" id="UP000823615">
    <property type="component" value="Unassembled WGS sequence"/>
</dbReference>
<evidence type="ECO:0000313" key="1">
    <source>
        <dbReference type="EMBL" id="MBO8436549.1"/>
    </source>
</evidence>
<dbReference type="PROSITE" id="PS51257">
    <property type="entry name" value="PROKAR_LIPOPROTEIN"/>
    <property type="match status" value="1"/>
</dbReference>
<sequence>MRIIVIVAMLLLSSCSYEHWIDVELSIPDEHPFEEAFSNEFWFTLSWFNGDEIKQCHIDKGTKSVRVPVRAGGLRIFVFEPLGEIGALGAFFEPGDDADVEALPEYGPFASMLLRAAEYRSEPVSRLSMKDVLYESEDLQAIDETAFLEDVFNGTLSYGIKMNEKSRFILSSIPEGYWISERFDIPSFTVFSSGENIGFYLYPGVYRYAERDRKLLLTVIVDEDGEYSQMITAMPVW</sequence>
<comment type="caution">
    <text evidence="1">The sequence shown here is derived from an EMBL/GenBank/DDBJ whole genome shotgun (WGS) entry which is preliminary data.</text>
</comment>
<protein>
    <recommendedName>
        <fullName evidence="3">Lipoprotein</fullName>
    </recommendedName>
</protein>
<name>A0A9D9H5F4_9SPIO</name>